<evidence type="ECO:0000313" key="2">
    <source>
        <dbReference type="Proteomes" id="UP000041770"/>
    </source>
</evidence>
<dbReference type="EMBL" id="CWQY01000002">
    <property type="protein sequence ID" value="CSC03593.1"/>
    <property type="molecule type" value="Genomic_DNA"/>
</dbReference>
<proteinExistence type="predicted"/>
<sequence length="73" mass="8342">MNLLWLFGSFRQEANRDKARHDDHNDLSQGIKGTKIDQNDIDDVAAMTAGNALLRKIVRQSGIDRMRCDIEQD</sequence>
<dbReference type="Proteomes" id="UP000041770">
    <property type="component" value="Unassembled WGS sequence"/>
</dbReference>
<reference evidence="1 2" key="1">
    <citation type="submission" date="2015-07" db="EMBL/GenBank/DDBJ databases">
        <authorList>
            <consortium name="Pathogen Informatics"/>
        </authorList>
    </citation>
    <scope>NUCLEOTIDE SEQUENCE [LARGE SCALE GENOMIC DNA]</scope>
    <source>
        <strain evidence="1 2">A316</strain>
    </source>
</reference>
<dbReference type="AlphaFoldDB" id="A0A655UKR7"/>
<protein>
    <submittedName>
        <fullName evidence="1">Uncharacterized protein</fullName>
    </submittedName>
</protein>
<gene>
    <name evidence="1" type="ORF">ERS013200_00357</name>
</gene>
<organism evidence="1 2">
    <name type="scientific">Vibrio cholerae</name>
    <dbReference type="NCBI Taxonomy" id="666"/>
    <lineage>
        <taxon>Bacteria</taxon>
        <taxon>Pseudomonadati</taxon>
        <taxon>Pseudomonadota</taxon>
        <taxon>Gammaproteobacteria</taxon>
        <taxon>Vibrionales</taxon>
        <taxon>Vibrionaceae</taxon>
        <taxon>Vibrio</taxon>
    </lineage>
</organism>
<accession>A0A655UKR7</accession>
<evidence type="ECO:0000313" key="1">
    <source>
        <dbReference type="EMBL" id="CSC03593.1"/>
    </source>
</evidence>
<name>A0A655UKR7_VIBCL</name>